<dbReference type="GO" id="GO:0006313">
    <property type="term" value="P:DNA transposition"/>
    <property type="evidence" value="ECO:0007669"/>
    <property type="project" value="InterPro"/>
</dbReference>
<dbReference type="InterPro" id="IPR002559">
    <property type="entry name" value="Transposase_11"/>
</dbReference>
<dbReference type="GO" id="GO:0003677">
    <property type="term" value="F:DNA binding"/>
    <property type="evidence" value="ECO:0007669"/>
    <property type="project" value="InterPro"/>
</dbReference>
<dbReference type="PANTHER" id="PTHR33408:SF2">
    <property type="entry name" value="TRANSPOSASE DDE DOMAIN-CONTAINING PROTEIN"/>
    <property type="match status" value="1"/>
</dbReference>
<gene>
    <name evidence="3" type="ordered locus">NT01CX_1212</name>
</gene>
<feature type="domain" description="Transposase IS4-like" evidence="1">
    <location>
        <begin position="229"/>
        <end position="301"/>
    </location>
</feature>
<dbReference type="Proteomes" id="UP000008220">
    <property type="component" value="Chromosome"/>
</dbReference>
<keyword evidence="4" id="KW-1185">Reference proteome</keyword>
<dbReference type="Pfam" id="PF01609">
    <property type="entry name" value="DDE_Tnp_1"/>
    <property type="match status" value="1"/>
</dbReference>
<reference evidence="3 4" key="1">
    <citation type="journal article" date="2006" name="Nat. Biotechnol.">
        <title>The genome and transcriptomes of the anti-tumor agent Clostridium novyi-NT.</title>
        <authorList>
            <person name="Bettegowda C."/>
            <person name="Huang X."/>
            <person name="Lin J."/>
            <person name="Cheong I."/>
            <person name="Kohli M."/>
            <person name="Szabo S.A."/>
            <person name="Zhang X."/>
            <person name="Diaz L.A. Jr."/>
            <person name="Velculescu V.E."/>
            <person name="Parmigiani G."/>
            <person name="Kinzler K.W."/>
            <person name="Vogelstein B."/>
            <person name="Zhou S."/>
        </authorList>
    </citation>
    <scope>NUCLEOTIDE SEQUENCE [LARGE SCALE GENOMIC DNA]</scope>
    <source>
        <strain evidence="3 4">NT</strain>
    </source>
</reference>
<evidence type="ECO:0000313" key="4">
    <source>
        <dbReference type="Proteomes" id="UP000008220"/>
    </source>
</evidence>
<dbReference type="KEGG" id="cno:NT01CX_1212"/>
<dbReference type="PANTHER" id="PTHR33408">
    <property type="entry name" value="TRANSPOSASE"/>
    <property type="match status" value="1"/>
</dbReference>
<dbReference type="EMBL" id="CP000382">
    <property type="protein sequence ID" value="ABK61844.1"/>
    <property type="molecule type" value="Genomic_DNA"/>
</dbReference>
<dbReference type="HOGENOM" id="CLU_021293_2_2_9"/>
<dbReference type="PATRIC" id="fig|386415.7.peg.323"/>
<name>A0PY43_CLONN</name>
<dbReference type="eggNOG" id="COG3039">
    <property type="taxonomic scope" value="Bacteria"/>
</dbReference>
<dbReference type="Pfam" id="PF05598">
    <property type="entry name" value="DUF772"/>
    <property type="match status" value="1"/>
</dbReference>
<proteinExistence type="predicted"/>
<evidence type="ECO:0000259" key="2">
    <source>
        <dbReference type="Pfam" id="PF05598"/>
    </source>
</evidence>
<dbReference type="InterPro" id="IPR047629">
    <property type="entry name" value="IS1182_transpos"/>
</dbReference>
<feature type="domain" description="Transposase InsH N-terminal" evidence="2">
    <location>
        <begin position="17"/>
        <end position="112"/>
    </location>
</feature>
<organism evidence="3 4">
    <name type="scientific">Clostridium novyi (strain NT)</name>
    <dbReference type="NCBI Taxonomy" id="386415"/>
    <lineage>
        <taxon>Bacteria</taxon>
        <taxon>Bacillati</taxon>
        <taxon>Bacillota</taxon>
        <taxon>Clostridia</taxon>
        <taxon>Eubacteriales</taxon>
        <taxon>Clostridiaceae</taxon>
        <taxon>Clostridium</taxon>
    </lineage>
</organism>
<evidence type="ECO:0000313" key="3">
    <source>
        <dbReference type="EMBL" id="ABK61844.1"/>
    </source>
</evidence>
<dbReference type="GO" id="GO:0004803">
    <property type="term" value="F:transposase activity"/>
    <property type="evidence" value="ECO:0007669"/>
    <property type="project" value="InterPro"/>
</dbReference>
<dbReference type="InterPro" id="IPR008490">
    <property type="entry name" value="Transposase_InsH_N"/>
</dbReference>
<dbReference type="AlphaFoldDB" id="A0PY43"/>
<evidence type="ECO:0000259" key="1">
    <source>
        <dbReference type="Pfam" id="PF01609"/>
    </source>
</evidence>
<accession>A0PY43</accession>
<dbReference type="NCBIfam" id="NF033551">
    <property type="entry name" value="transpos_IS1182"/>
    <property type="match status" value="1"/>
</dbReference>
<sequence length="439" mass="51751">MLTNNERKQNQLELVYIENLVPENHILRKIDKYIDFSFIRDLTKDLYCADNGRPSVDPVVLFKMLFIGYLFGIRSERQLVKEIQVNVAYRWFLGYGLTDKIPSHSTISQNRTKRFSNTNIHQEIFDNIVFQAINRNLVDGKILYTDSTHLKANANKHKFIKKEITKSTKEYFDELENDINKDRINHNKKPLKKKTKIAETKEIKVSTTDPDSGYMVRDGKPKGFFYLDHRTVDGKYNIITDVHVTPGNINDVDPYVKRIETQIEKFNFNTKYLVADAGYSTNPICKQISDKNYQGVFGFRLGPHVKGKYTKYRFQYVKELDGYVCINNCFLKYRTTTREGYKEYLSNAEHCAYCKYKNNCLTSDKSINRTIRRHVWEDYKDQIFSFTKQKKVKVFTNDVKKRLSVALLIQKNYMGYVIVACEELKMFLSSAYLQRQFRI</sequence>
<protein>
    <submittedName>
        <fullName evidence="3">ISBma2, transposase</fullName>
    </submittedName>
</protein>